<dbReference type="Pfam" id="PF01755">
    <property type="entry name" value="Glyco_transf_25"/>
    <property type="match status" value="1"/>
</dbReference>
<evidence type="ECO:0000259" key="1">
    <source>
        <dbReference type="Pfam" id="PF01755"/>
    </source>
</evidence>
<sequence>MIKTFIIHVSQGYEVRRQHIDNHLPQRGITDYEYMLRGDISDLTPSIRNHFFSDKLSLGQMSCFYKHYLVMKEALARKIEPVLVLEDDVILNENFLQEMAAIEQELTSMRNYYINIEEASNSVPLAIRKPGQRFYLCRVNKLTGGYIFDLVFAEKFVNYVENQQNDVPIDGMIGNLVDQLEFNLYWAHPPLVKQGSKNGMFASELSGRDAGFYPAVRNWFKDIYRIYIRSHLSKKQRELFKNRLKY</sequence>
<dbReference type="EMBL" id="CP095346">
    <property type="protein sequence ID" value="XAG72899.1"/>
    <property type="molecule type" value="Genomic_DNA"/>
</dbReference>
<organism evidence="2">
    <name type="scientific">bacterium 19NY04SH03</name>
    <dbReference type="NCBI Taxonomy" id="2920647"/>
    <lineage>
        <taxon>Bacteria</taxon>
    </lineage>
</organism>
<name>A0AAU6UG11_UNCXX</name>
<evidence type="ECO:0000313" key="2">
    <source>
        <dbReference type="EMBL" id="XAG72899.1"/>
    </source>
</evidence>
<reference evidence="2" key="1">
    <citation type="submission" date="2022-03" db="EMBL/GenBank/DDBJ databases">
        <title>Sea Food Isolates.</title>
        <authorList>
            <person name="Li c."/>
        </authorList>
    </citation>
    <scope>NUCLEOTIDE SEQUENCE</scope>
    <source>
        <strain evidence="2">19NY04SH03</strain>
    </source>
</reference>
<accession>A0AAU6UG11</accession>
<feature type="domain" description="Glycosyl transferase family 25" evidence="1">
    <location>
        <begin position="43"/>
        <end position="172"/>
    </location>
</feature>
<protein>
    <submittedName>
        <fullName evidence="2">Glycosyltransferase family 25 protein</fullName>
    </submittedName>
</protein>
<dbReference type="CDD" id="cd06532">
    <property type="entry name" value="Glyco_transf_25"/>
    <property type="match status" value="1"/>
</dbReference>
<dbReference type="InterPro" id="IPR002654">
    <property type="entry name" value="Glyco_trans_25"/>
</dbReference>
<dbReference type="AlphaFoldDB" id="A0AAU6UG11"/>
<proteinExistence type="predicted"/>
<gene>
    <name evidence="2" type="ORF">MRN42_13485</name>
</gene>